<reference evidence="8" key="1">
    <citation type="submission" date="2025-08" db="UniProtKB">
        <authorList>
            <consortium name="RefSeq"/>
        </authorList>
    </citation>
    <scope>IDENTIFICATION</scope>
    <source>
        <tissue evidence="8">Whole body</tissue>
    </source>
</reference>
<evidence type="ECO:0000256" key="1">
    <source>
        <dbReference type="ARBA" id="ARBA00022723"/>
    </source>
</evidence>
<dbReference type="OrthoDB" id="5800423at2759"/>
<dbReference type="AlphaFoldDB" id="A0A8B8GPL1"/>
<dbReference type="Proteomes" id="UP000694846">
    <property type="component" value="Unplaced"/>
</dbReference>
<name>A0A8B8GPL1_9HEMI</name>
<dbReference type="Gene3D" id="3.30.40.10">
    <property type="entry name" value="Zinc/RING finger domain, C3HC4 (zinc finger)"/>
    <property type="match status" value="1"/>
</dbReference>
<sequence>MNRTRFPCCSRCKINYNIGDSNKFKIPMLLNCGHDLCKGCLNYQFKKDKKVICDVCNADCKIKNNEQLYETPIHYYLVGKVWYLMSHKKKDILREICNLKMDNLISESSKKVKKNCQLCHKFANTFCVQCNDVFCEVCFDKVHMDNPIMYNHDVEKIDNIHPELPLESKCDLHFKLIEYFCVKCQLQLCSVCIVNGHQQHDIQSLKEYSKNNMKRLNEYTLKGDILIRNLKRYRNIPNVTLQNINR</sequence>
<keyword evidence="2 4" id="KW-0863">Zinc-finger</keyword>
<dbReference type="SUPFAM" id="SSF57845">
    <property type="entry name" value="B-box zinc-binding domain"/>
    <property type="match status" value="1"/>
</dbReference>
<dbReference type="CDD" id="cd19757">
    <property type="entry name" value="Bbox1"/>
    <property type="match status" value="1"/>
</dbReference>
<proteinExistence type="predicted"/>
<dbReference type="Pfam" id="PF00643">
    <property type="entry name" value="zf-B_box"/>
    <property type="match status" value="1"/>
</dbReference>
<dbReference type="GO" id="GO:0008270">
    <property type="term" value="F:zinc ion binding"/>
    <property type="evidence" value="ECO:0007669"/>
    <property type="project" value="UniProtKB-KW"/>
</dbReference>
<keyword evidence="1" id="KW-0479">Metal-binding</keyword>
<accession>A0A8B8GPL1</accession>
<dbReference type="PROSITE" id="PS50089">
    <property type="entry name" value="ZF_RING_2"/>
    <property type="match status" value="1"/>
</dbReference>
<evidence type="ECO:0000256" key="4">
    <source>
        <dbReference type="PROSITE-ProRule" id="PRU00024"/>
    </source>
</evidence>
<dbReference type="Pfam" id="PF22586">
    <property type="entry name" value="ANCHR-like_BBOX"/>
    <property type="match status" value="1"/>
</dbReference>
<organism evidence="7 8">
    <name type="scientific">Sipha flava</name>
    <name type="common">yellow sugarcane aphid</name>
    <dbReference type="NCBI Taxonomy" id="143950"/>
    <lineage>
        <taxon>Eukaryota</taxon>
        <taxon>Metazoa</taxon>
        <taxon>Ecdysozoa</taxon>
        <taxon>Arthropoda</taxon>
        <taxon>Hexapoda</taxon>
        <taxon>Insecta</taxon>
        <taxon>Pterygota</taxon>
        <taxon>Neoptera</taxon>
        <taxon>Paraneoptera</taxon>
        <taxon>Hemiptera</taxon>
        <taxon>Sternorrhyncha</taxon>
        <taxon>Aphidomorpha</taxon>
        <taxon>Aphidoidea</taxon>
        <taxon>Aphididae</taxon>
        <taxon>Sipha</taxon>
    </lineage>
</organism>
<dbReference type="InterPro" id="IPR000315">
    <property type="entry name" value="Znf_B-box"/>
</dbReference>
<dbReference type="RefSeq" id="XP_025424960.1">
    <property type="nucleotide sequence ID" value="XM_025569175.1"/>
</dbReference>
<dbReference type="SMART" id="SM00184">
    <property type="entry name" value="RING"/>
    <property type="match status" value="1"/>
</dbReference>
<gene>
    <name evidence="8" type="primary">LOC112693913</name>
</gene>
<dbReference type="InterPro" id="IPR017907">
    <property type="entry name" value="Znf_RING_CS"/>
</dbReference>
<evidence type="ECO:0000256" key="2">
    <source>
        <dbReference type="ARBA" id="ARBA00022771"/>
    </source>
</evidence>
<evidence type="ECO:0000256" key="3">
    <source>
        <dbReference type="ARBA" id="ARBA00022833"/>
    </source>
</evidence>
<evidence type="ECO:0000313" key="7">
    <source>
        <dbReference type="Proteomes" id="UP000694846"/>
    </source>
</evidence>
<dbReference type="PANTHER" id="PTHR25462">
    <property type="entry name" value="BONUS, ISOFORM C-RELATED"/>
    <property type="match status" value="1"/>
</dbReference>
<evidence type="ECO:0000313" key="8">
    <source>
        <dbReference type="RefSeq" id="XP_025424960.1"/>
    </source>
</evidence>
<dbReference type="Gene3D" id="3.30.160.60">
    <property type="entry name" value="Classic Zinc Finger"/>
    <property type="match status" value="1"/>
</dbReference>
<dbReference type="SMART" id="SM00336">
    <property type="entry name" value="BBOX"/>
    <property type="match status" value="2"/>
</dbReference>
<dbReference type="PROSITE" id="PS50119">
    <property type="entry name" value="ZF_BBOX"/>
    <property type="match status" value="1"/>
</dbReference>
<dbReference type="PROSITE" id="PS00518">
    <property type="entry name" value="ZF_RING_1"/>
    <property type="match status" value="1"/>
</dbReference>
<keyword evidence="7" id="KW-1185">Reference proteome</keyword>
<dbReference type="InterPro" id="IPR001841">
    <property type="entry name" value="Znf_RING"/>
</dbReference>
<dbReference type="InterPro" id="IPR013083">
    <property type="entry name" value="Znf_RING/FYVE/PHD"/>
</dbReference>
<dbReference type="SUPFAM" id="SSF57850">
    <property type="entry name" value="RING/U-box"/>
    <property type="match status" value="1"/>
</dbReference>
<feature type="domain" description="RING-type" evidence="5">
    <location>
        <begin position="9"/>
        <end position="57"/>
    </location>
</feature>
<dbReference type="GeneID" id="112693913"/>
<protein>
    <submittedName>
        <fullName evidence="8">Transcription intermediary factor 1-beta-like</fullName>
    </submittedName>
</protein>
<dbReference type="PANTHER" id="PTHR25462:SF296">
    <property type="entry name" value="MEIOTIC P26, ISOFORM F"/>
    <property type="match status" value="1"/>
</dbReference>
<feature type="domain" description="B box-type" evidence="6">
    <location>
        <begin position="170"/>
        <end position="205"/>
    </location>
</feature>
<dbReference type="InterPro" id="IPR047153">
    <property type="entry name" value="TRIM45/56/19-like"/>
</dbReference>
<keyword evidence="3" id="KW-0862">Zinc</keyword>
<evidence type="ECO:0000259" key="5">
    <source>
        <dbReference type="PROSITE" id="PS50089"/>
    </source>
</evidence>
<evidence type="ECO:0000259" key="6">
    <source>
        <dbReference type="PROSITE" id="PS50119"/>
    </source>
</evidence>